<feature type="compositionally biased region" description="Low complexity" evidence="1">
    <location>
        <begin position="217"/>
        <end position="230"/>
    </location>
</feature>
<proteinExistence type="predicted"/>
<feature type="region of interest" description="Disordered" evidence="1">
    <location>
        <begin position="205"/>
        <end position="252"/>
    </location>
</feature>
<feature type="region of interest" description="Disordered" evidence="1">
    <location>
        <begin position="139"/>
        <end position="172"/>
    </location>
</feature>
<evidence type="ECO:0000313" key="3">
    <source>
        <dbReference type="Proteomes" id="UP000813461"/>
    </source>
</evidence>
<feature type="compositionally biased region" description="Low complexity" evidence="1">
    <location>
        <begin position="237"/>
        <end position="247"/>
    </location>
</feature>
<name>A0A8K0RIC0_9PLEO</name>
<feature type="compositionally biased region" description="Polar residues" evidence="1">
    <location>
        <begin position="155"/>
        <end position="172"/>
    </location>
</feature>
<feature type="region of interest" description="Disordered" evidence="1">
    <location>
        <begin position="536"/>
        <end position="602"/>
    </location>
</feature>
<feature type="compositionally biased region" description="Low complexity" evidence="1">
    <location>
        <begin position="573"/>
        <end position="586"/>
    </location>
</feature>
<gene>
    <name evidence="2" type="ORF">FB567DRAFT_609984</name>
</gene>
<evidence type="ECO:0000256" key="1">
    <source>
        <dbReference type="SAM" id="MobiDB-lite"/>
    </source>
</evidence>
<protein>
    <submittedName>
        <fullName evidence="2">Uncharacterized protein</fullName>
    </submittedName>
</protein>
<keyword evidence="3" id="KW-1185">Reference proteome</keyword>
<feature type="region of interest" description="Disordered" evidence="1">
    <location>
        <begin position="389"/>
        <end position="453"/>
    </location>
</feature>
<sequence length="682" mass="75876">MPFRDREWENMQRDCSFFPAYTDYLFGLDVRPQVAEEPGLHPRLYIPQFEPIRYTNSMPSRSVLYNGAPDVPYHMVATSARTMDADPAITSDPDSGRLAVNLRSDPLVHHASVATSPEVVAPVPQNASRVTPTILSAEQVASSAETTRRRLLEASQRQRSPATSATLSSQRFVRNLRQQGESNGSPEQRGFSGRQAHHPSLAHSYFSTDVDGETGQTSTSITPLSSSSGSRVPPTEHAAQPQQPQQQHHGRLTNSIQSWQNPFVSSSGVNILRPGDLFADPRYLAAFRENLHGMDATIAQNWGILEHHPDETARKQALTRLQAASVRVDVLIQKWQLDTQMEAHASSRSSPHNSYEMRQASSHTQDSSESYMGQTMRQQHFPVQYQLPQQSFPPHLDSALSQGSQQPQHGLSLLGSPIEPMHHEQAMSAAEKTQHGLPESQPSTTHEDEQTLEEAQTPLRVRRWIKDVVEAGLPNYLAARRILSMPPNNPGIIAEQDRARTILANFRSKLGPDGQQYLVAIIAKIDANRIAASQHPQLKVPTGQQSKNPFIKPEPATNAQQSSQPYIKREQMSPAQQPQPVLQLQPPQQPQPQSPTFSPQDAQRNHIRTLLPNFLGALRVVQTPVDSADPQAAQLQQAARNWMANFKAGLSPQGHAMLDEIVGKMMRAKSEGRDWMEEMKNM</sequence>
<dbReference type="Proteomes" id="UP000813461">
    <property type="component" value="Unassembled WGS sequence"/>
</dbReference>
<dbReference type="AlphaFoldDB" id="A0A8K0RIC0"/>
<accession>A0A8K0RIC0</accession>
<feature type="compositionally biased region" description="Polar residues" evidence="1">
    <location>
        <begin position="359"/>
        <end position="373"/>
    </location>
</feature>
<dbReference type="EMBL" id="JAGMVJ010000002">
    <property type="protein sequence ID" value="KAH7093486.1"/>
    <property type="molecule type" value="Genomic_DNA"/>
</dbReference>
<organism evidence="2 3">
    <name type="scientific">Paraphoma chrysanthemicola</name>
    <dbReference type="NCBI Taxonomy" id="798071"/>
    <lineage>
        <taxon>Eukaryota</taxon>
        <taxon>Fungi</taxon>
        <taxon>Dikarya</taxon>
        <taxon>Ascomycota</taxon>
        <taxon>Pezizomycotina</taxon>
        <taxon>Dothideomycetes</taxon>
        <taxon>Pleosporomycetidae</taxon>
        <taxon>Pleosporales</taxon>
        <taxon>Pleosporineae</taxon>
        <taxon>Phaeosphaeriaceae</taxon>
        <taxon>Paraphoma</taxon>
    </lineage>
</organism>
<feature type="compositionally biased region" description="Polar residues" evidence="1">
    <location>
        <begin position="399"/>
        <end position="409"/>
    </location>
</feature>
<comment type="caution">
    <text evidence="2">The sequence shown here is derived from an EMBL/GenBank/DDBJ whole genome shotgun (WGS) entry which is preliminary data.</text>
</comment>
<evidence type="ECO:0000313" key="2">
    <source>
        <dbReference type="EMBL" id="KAH7093486.1"/>
    </source>
</evidence>
<feature type="region of interest" description="Disordered" evidence="1">
    <location>
        <begin position="342"/>
        <end position="373"/>
    </location>
</feature>
<dbReference type="OrthoDB" id="3784793at2759"/>
<reference evidence="2" key="1">
    <citation type="journal article" date="2021" name="Nat. Commun.">
        <title>Genetic determinants of endophytism in the Arabidopsis root mycobiome.</title>
        <authorList>
            <person name="Mesny F."/>
            <person name="Miyauchi S."/>
            <person name="Thiergart T."/>
            <person name="Pickel B."/>
            <person name="Atanasova L."/>
            <person name="Karlsson M."/>
            <person name="Huettel B."/>
            <person name="Barry K.W."/>
            <person name="Haridas S."/>
            <person name="Chen C."/>
            <person name="Bauer D."/>
            <person name="Andreopoulos W."/>
            <person name="Pangilinan J."/>
            <person name="LaButti K."/>
            <person name="Riley R."/>
            <person name="Lipzen A."/>
            <person name="Clum A."/>
            <person name="Drula E."/>
            <person name="Henrissat B."/>
            <person name="Kohler A."/>
            <person name="Grigoriev I.V."/>
            <person name="Martin F.M."/>
            <person name="Hacquard S."/>
        </authorList>
    </citation>
    <scope>NUCLEOTIDE SEQUENCE</scope>
    <source>
        <strain evidence="2">MPI-SDFR-AT-0120</strain>
    </source>
</reference>